<accession>A0ABD1XWV8</accession>
<evidence type="ECO:0000313" key="3">
    <source>
        <dbReference type="Proteomes" id="UP001605036"/>
    </source>
</evidence>
<evidence type="ECO:0000256" key="1">
    <source>
        <dbReference type="SAM" id="MobiDB-lite"/>
    </source>
</evidence>
<comment type="caution">
    <text evidence="2">The sequence shown here is derived from an EMBL/GenBank/DDBJ whole genome shotgun (WGS) entry which is preliminary data.</text>
</comment>
<organism evidence="2 3">
    <name type="scientific">Riccia fluitans</name>
    <dbReference type="NCBI Taxonomy" id="41844"/>
    <lineage>
        <taxon>Eukaryota</taxon>
        <taxon>Viridiplantae</taxon>
        <taxon>Streptophyta</taxon>
        <taxon>Embryophyta</taxon>
        <taxon>Marchantiophyta</taxon>
        <taxon>Marchantiopsida</taxon>
        <taxon>Marchantiidae</taxon>
        <taxon>Marchantiales</taxon>
        <taxon>Ricciaceae</taxon>
        <taxon>Riccia</taxon>
    </lineage>
</organism>
<feature type="region of interest" description="Disordered" evidence="1">
    <location>
        <begin position="1"/>
        <end position="90"/>
    </location>
</feature>
<dbReference type="AlphaFoldDB" id="A0ABD1XWV8"/>
<feature type="compositionally biased region" description="Basic and acidic residues" evidence="1">
    <location>
        <begin position="23"/>
        <end position="37"/>
    </location>
</feature>
<dbReference type="Proteomes" id="UP001605036">
    <property type="component" value="Unassembled WGS sequence"/>
</dbReference>
<name>A0ABD1XWV8_9MARC</name>
<protein>
    <submittedName>
        <fullName evidence="2">Uncharacterized protein</fullName>
    </submittedName>
</protein>
<gene>
    <name evidence="2" type="ORF">R1flu_024992</name>
</gene>
<reference evidence="2 3" key="1">
    <citation type="submission" date="2024-09" db="EMBL/GenBank/DDBJ databases">
        <title>Chromosome-scale assembly of Riccia fluitans.</title>
        <authorList>
            <person name="Paukszto L."/>
            <person name="Sawicki J."/>
            <person name="Karawczyk K."/>
            <person name="Piernik-Szablinska J."/>
            <person name="Szczecinska M."/>
            <person name="Mazdziarz M."/>
        </authorList>
    </citation>
    <scope>NUCLEOTIDE SEQUENCE [LARGE SCALE GENOMIC DNA]</scope>
    <source>
        <strain evidence="2">Rf_01</strain>
        <tissue evidence="2">Aerial parts of the thallus</tissue>
    </source>
</reference>
<sequence>MGKTKKAPRKEGKPKGMTKKKRRAEESAPRTAVDEAPRAGFQENAPAKRKNKKMKAEPRAELEEEPLAKQRKIGLEDEGMLTPAAKSDET</sequence>
<dbReference type="EMBL" id="JBHFFA010000007">
    <property type="protein sequence ID" value="KAL2613300.1"/>
    <property type="molecule type" value="Genomic_DNA"/>
</dbReference>
<proteinExistence type="predicted"/>
<evidence type="ECO:0000313" key="2">
    <source>
        <dbReference type="EMBL" id="KAL2613300.1"/>
    </source>
</evidence>
<keyword evidence="3" id="KW-1185">Reference proteome</keyword>